<gene>
    <name evidence="1" type="ORF">L2E82_28957</name>
</gene>
<evidence type="ECO:0000313" key="1">
    <source>
        <dbReference type="EMBL" id="KAI3738796.1"/>
    </source>
</evidence>
<reference evidence="2" key="1">
    <citation type="journal article" date="2022" name="Mol. Ecol. Resour.">
        <title>The genomes of chicory, endive, great burdock and yacon provide insights into Asteraceae palaeo-polyploidization history and plant inulin production.</title>
        <authorList>
            <person name="Fan W."/>
            <person name="Wang S."/>
            <person name="Wang H."/>
            <person name="Wang A."/>
            <person name="Jiang F."/>
            <person name="Liu H."/>
            <person name="Zhao H."/>
            <person name="Xu D."/>
            <person name="Zhang Y."/>
        </authorList>
    </citation>
    <scope>NUCLEOTIDE SEQUENCE [LARGE SCALE GENOMIC DNA]</scope>
    <source>
        <strain evidence="2">cv. Punajuju</strain>
    </source>
</reference>
<accession>A0ACB9CX20</accession>
<keyword evidence="2" id="KW-1185">Reference proteome</keyword>
<dbReference type="Proteomes" id="UP001055811">
    <property type="component" value="Linkage Group LG05"/>
</dbReference>
<dbReference type="EMBL" id="CM042013">
    <property type="protein sequence ID" value="KAI3738796.1"/>
    <property type="molecule type" value="Genomic_DNA"/>
</dbReference>
<comment type="caution">
    <text evidence="1">The sequence shown here is derived from an EMBL/GenBank/DDBJ whole genome shotgun (WGS) entry which is preliminary data.</text>
</comment>
<name>A0ACB9CX20_CICIN</name>
<sequence>MITTEWISLVLRVLEFGDQTQQLFSVRCSPQIAAYYFLDRLLTGFDEDRNLENGRQVISLGGLSLLLRRLANGDDVEKSKAVSELKLPTALGCGAEYPQEAGDKQEPFDQILSVHYQ</sequence>
<organism evidence="1 2">
    <name type="scientific">Cichorium intybus</name>
    <name type="common">Chicory</name>
    <dbReference type="NCBI Taxonomy" id="13427"/>
    <lineage>
        <taxon>Eukaryota</taxon>
        <taxon>Viridiplantae</taxon>
        <taxon>Streptophyta</taxon>
        <taxon>Embryophyta</taxon>
        <taxon>Tracheophyta</taxon>
        <taxon>Spermatophyta</taxon>
        <taxon>Magnoliopsida</taxon>
        <taxon>eudicotyledons</taxon>
        <taxon>Gunneridae</taxon>
        <taxon>Pentapetalae</taxon>
        <taxon>asterids</taxon>
        <taxon>campanulids</taxon>
        <taxon>Asterales</taxon>
        <taxon>Asteraceae</taxon>
        <taxon>Cichorioideae</taxon>
        <taxon>Cichorieae</taxon>
        <taxon>Cichoriinae</taxon>
        <taxon>Cichorium</taxon>
    </lineage>
</organism>
<proteinExistence type="predicted"/>
<evidence type="ECO:0000313" key="2">
    <source>
        <dbReference type="Proteomes" id="UP001055811"/>
    </source>
</evidence>
<protein>
    <submittedName>
        <fullName evidence="1">Uncharacterized protein</fullName>
    </submittedName>
</protein>
<reference evidence="1 2" key="2">
    <citation type="journal article" date="2022" name="Mol. Ecol. Resour.">
        <title>The genomes of chicory, endive, great burdock and yacon provide insights into Asteraceae paleo-polyploidization history and plant inulin production.</title>
        <authorList>
            <person name="Fan W."/>
            <person name="Wang S."/>
            <person name="Wang H."/>
            <person name="Wang A."/>
            <person name="Jiang F."/>
            <person name="Liu H."/>
            <person name="Zhao H."/>
            <person name="Xu D."/>
            <person name="Zhang Y."/>
        </authorList>
    </citation>
    <scope>NUCLEOTIDE SEQUENCE [LARGE SCALE GENOMIC DNA]</scope>
    <source>
        <strain evidence="2">cv. Punajuju</strain>
        <tissue evidence="1">Leaves</tissue>
    </source>
</reference>